<dbReference type="Proteomes" id="UP000028582">
    <property type="component" value="Unassembled WGS sequence"/>
</dbReference>
<comment type="caution">
    <text evidence="1">The sequence shown here is derived from an EMBL/GenBank/DDBJ whole genome shotgun (WGS) entry which is preliminary data.</text>
</comment>
<evidence type="ECO:0000313" key="1">
    <source>
        <dbReference type="EMBL" id="ETO81290.1"/>
    </source>
</evidence>
<gene>
    <name evidence="1" type="ORF">F444_04320</name>
</gene>
<organism evidence="1 2">
    <name type="scientific">Phytophthora nicotianae P1976</name>
    <dbReference type="NCBI Taxonomy" id="1317066"/>
    <lineage>
        <taxon>Eukaryota</taxon>
        <taxon>Sar</taxon>
        <taxon>Stramenopiles</taxon>
        <taxon>Oomycota</taxon>
        <taxon>Peronosporomycetes</taxon>
        <taxon>Peronosporales</taxon>
        <taxon>Peronosporaceae</taxon>
        <taxon>Phytophthora</taxon>
    </lineage>
</organism>
<protein>
    <submittedName>
        <fullName evidence="1">Uncharacterized protein</fullName>
    </submittedName>
</protein>
<dbReference type="AlphaFoldDB" id="A0A081AQX9"/>
<sequence length="112" mass="12351">MQGRILTPLKEGICQDCSPLSDLLRRRSPGRSPSYASLLNGAWGPSRRYTGACCTNCPRMWLNDNKGSTICFGLATIALGPLVLARFEQHICTEEMTKLYTNIINVLLTSTT</sequence>
<dbReference type="EMBL" id="ANJA01000867">
    <property type="protein sequence ID" value="ETO81290.1"/>
    <property type="molecule type" value="Genomic_DNA"/>
</dbReference>
<name>A0A081AQX9_PHYNI</name>
<reference evidence="1 2" key="1">
    <citation type="submission" date="2013-11" db="EMBL/GenBank/DDBJ databases">
        <title>The Genome Sequence of Phytophthora parasitica P1976.</title>
        <authorList>
            <consortium name="The Broad Institute Genomics Platform"/>
            <person name="Russ C."/>
            <person name="Tyler B."/>
            <person name="Panabieres F."/>
            <person name="Shan W."/>
            <person name="Tripathy S."/>
            <person name="Grunwald N."/>
            <person name="Machado M."/>
            <person name="Johnson C.S."/>
            <person name="Walker B."/>
            <person name="Young S."/>
            <person name="Zeng Q."/>
            <person name="Gargeya S."/>
            <person name="Fitzgerald M."/>
            <person name="Haas B."/>
            <person name="Abouelleil A."/>
            <person name="Allen A.W."/>
            <person name="Alvarado L."/>
            <person name="Arachchi H.M."/>
            <person name="Berlin A.M."/>
            <person name="Chapman S.B."/>
            <person name="Gainer-Dewar J."/>
            <person name="Goldberg J."/>
            <person name="Griggs A."/>
            <person name="Gujja S."/>
            <person name="Hansen M."/>
            <person name="Howarth C."/>
            <person name="Imamovic A."/>
            <person name="Ireland A."/>
            <person name="Larimer J."/>
            <person name="McCowan C."/>
            <person name="Murphy C."/>
            <person name="Pearson M."/>
            <person name="Poon T.W."/>
            <person name="Priest M."/>
            <person name="Roberts A."/>
            <person name="Saif S."/>
            <person name="Shea T."/>
            <person name="Sisk P."/>
            <person name="Sykes S."/>
            <person name="Wortman J."/>
            <person name="Nusbaum C."/>
            <person name="Birren B."/>
        </authorList>
    </citation>
    <scope>NUCLEOTIDE SEQUENCE [LARGE SCALE GENOMIC DNA]</scope>
    <source>
        <strain evidence="1 2">P1976</strain>
    </source>
</reference>
<accession>A0A081AQX9</accession>
<proteinExistence type="predicted"/>
<evidence type="ECO:0000313" key="2">
    <source>
        <dbReference type="Proteomes" id="UP000028582"/>
    </source>
</evidence>
<feature type="non-terminal residue" evidence="1">
    <location>
        <position position="112"/>
    </location>
</feature>